<gene>
    <name evidence="1" type="ORF">GGQ22_12115</name>
</gene>
<dbReference type="AlphaFoldDB" id="A0A6I3JCM1"/>
<dbReference type="Proteomes" id="UP000433406">
    <property type="component" value="Unassembled WGS sequence"/>
</dbReference>
<keyword evidence="2" id="KW-1185">Reference proteome</keyword>
<dbReference type="EMBL" id="WLCI01000013">
    <property type="protein sequence ID" value="MTB95825.1"/>
    <property type="molecule type" value="Genomic_DNA"/>
</dbReference>
<evidence type="ECO:0000313" key="2">
    <source>
        <dbReference type="Proteomes" id="UP000433406"/>
    </source>
</evidence>
<proteinExistence type="predicted"/>
<dbReference type="RefSeq" id="WP_154615276.1">
    <property type="nucleotide sequence ID" value="NZ_CP053660.1"/>
</dbReference>
<organism evidence="1 2">
    <name type="scientific">Nocardioides marmotae</name>
    <dbReference type="NCBI Taxonomy" id="2663857"/>
    <lineage>
        <taxon>Bacteria</taxon>
        <taxon>Bacillati</taxon>
        <taxon>Actinomycetota</taxon>
        <taxon>Actinomycetes</taxon>
        <taxon>Propionibacteriales</taxon>
        <taxon>Nocardioidaceae</taxon>
        <taxon>Nocardioides</taxon>
    </lineage>
</organism>
<reference evidence="1 2" key="1">
    <citation type="submission" date="2019-10" db="EMBL/GenBank/DDBJ databases">
        <title>Nocardioides novel species isolated from the excrement of Marmot.</title>
        <authorList>
            <person name="Zhang G."/>
        </authorList>
    </citation>
    <scope>NUCLEOTIDE SEQUENCE [LARGE SCALE GENOMIC DNA]</scope>
    <source>
        <strain evidence="2">zg-579</strain>
    </source>
</reference>
<protein>
    <submittedName>
        <fullName evidence="1">Uncharacterized protein</fullName>
    </submittedName>
</protein>
<sequence length="133" mass="14655">MRVVGESTPGPMGCPACGVIAFSRGRRGVILVDAPCFGRPVQLVQRKRTWRCEEAKCATKAFTEQHDDLARPRALLTTRPCWWATGQLRREHASIAGIARQLGTTWRTVWRSIEPLVAAMAADEVRTRASPGG</sequence>
<accession>A0A6I3JCM1</accession>
<comment type="caution">
    <text evidence="1">The sequence shown here is derived from an EMBL/GenBank/DDBJ whole genome shotgun (WGS) entry which is preliminary data.</text>
</comment>
<evidence type="ECO:0000313" key="1">
    <source>
        <dbReference type="EMBL" id="MTB95825.1"/>
    </source>
</evidence>
<name>A0A6I3JCM1_9ACTN</name>